<evidence type="ECO:0000256" key="7">
    <source>
        <dbReference type="ARBA" id="ARBA00023136"/>
    </source>
</evidence>
<keyword evidence="7 9" id="KW-0472">Membrane</keyword>
<feature type="transmembrane region" description="Helical" evidence="9">
    <location>
        <begin position="141"/>
        <end position="160"/>
    </location>
</feature>
<evidence type="ECO:0000256" key="6">
    <source>
        <dbReference type="ARBA" id="ARBA00022989"/>
    </source>
</evidence>
<evidence type="ECO:0000256" key="4">
    <source>
        <dbReference type="ARBA" id="ARBA00022692"/>
    </source>
</evidence>
<reference evidence="10 11" key="1">
    <citation type="submission" date="2015-12" db="EMBL/GenBank/DDBJ databases">
        <title>Dictyostelia acquired genes for synthesis and detection of signals that induce cell-type specialization by lateral gene transfer from prokaryotes.</title>
        <authorList>
            <person name="Gloeckner G."/>
            <person name="Schaap P."/>
        </authorList>
    </citation>
    <scope>NUCLEOTIDE SEQUENCE [LARGE SCALE GENOMIC DNA]</scope>
    <source>
        <strain evidence="10 11">TK</strain>
    </source>
</reference>
<evidence type="ECO:0000313" key="11">
    <source>
        <dbReference type="Proteomes" id="UP000076078"/>
    </source>
</evidence>
<evidence type="ECO:0000256" key="5">
    <source>
        <dbReference type="ARBA" id="ARBA00022824"/>
    </source>
</evidence>
<evidence type="ECO:0000256" key="2">
    <source>
        <dbReference type="ARBA" id="ARBA00007715"/>
    </source>
</evidence>
<proteinExistence type="inferred from homology"/>
<feature type="transmembrane region" description="Helical" evidence="9">
    <location>
        <begin position="96"/>
        <end position="121"/>
    </location>
</feature>
<name>A0A151Z6G2_TIELA</name>
<gene>
    <name evidence="10" type="ORF">DLAC_09498</name>
</gene>
<feature type="compositionally biased region" description="Polar residues" evidence="8">
    <location>
        <begin position="46"/>
        <end position="55"/>
    </location>
</feature>
<dbReference type="GO" id="GO:0005789">
    <property type="term" value="C:endoplasmic reticulum membrane"/>
    <property type="evidence" value="ECO:0007669"/>
    <property type="project" value="UniProtKB-SubCell"/>
</dbReference>
<comment type="similarity">
    <text evidence="2">Belongs to the EMC4 family.</text>
</comment>
<keyword evidence="11" id="KW-1185">Reference proteome</keyword>
<dbReference type="STRING" id="361077.A0A151Z6G2"/>
<comment type="caution">
    <text evidence="10">The sequence shown here is derived from an EMBL/GenBank/DDBJ whole genome shotgun (WGS) entry which is preliminary data.</text>
</comment>
<dbReference type="OrthoDB" id="369569at2759"/>
<keyword evidence="5" id="KW-0256">Endoplasmic reticulum</keyword>
<dbReference type="Proteomes" id="UP000076078">
    <property type="component" value="Unassembled WGS sequence"/>
</dbReference>
<evidence type="ECO:0000256" key="8">
    <source>
        <dbReference type="SAM" id="MobiDB-lite"/>
    </source>
</evidence>
<evidence type="ECO:0000256" key="1">
    <source>
        <dbReference type="ARBA" id="ARBA00004477"/>
    </source>
</evidence>
<evidence type="ECO:0000256" key="9">
    <source>
        <dbReference type="SAM" id="Phobius"/>
    </source>
</evidence>
<dbReference type="PIRSF" id="PIRSF017207">
    <property type="entry name" value="UCP017207_TM-p85"/>
    <property type="match status" value="1"/>
</dbReference>
<evidence type="ECO:0000256" key="3">
    <source>
        <dbReference type="ARBA" id="ARBA00020820"/>
    </source>
</evidence>
<dbReference type="InParanoid" id="A0A151Z6G2"/>
<organism evidence="10 11">
    <name type="scientific">Tieghemostelium lacteum</name>
    <name type="common">Slime mold</name>
    <name type="synonym">Dictyostelium lacteum</name>
    <dbReference type="NCBI Taxonomy" id="361077"/>
    <lineage>
        <taxon>Eukaryota</taxon>
        <taxon>Amoebozoa</taxon>
        <taxon>Evosea</taxon>
        <taxon>Eumycetozoa</taxon>
        <taxon>Dictyostelia</taxon>
        <taxon>Dictyosteliales</taxon>
        <taxon>Raperosteliaceae</taxon>
        <taxon>Tieghemostelium</taxon>
    </lineage>
</organism>
<dbReference type="InterPro" id="IPR009445">
    <property type="entry name" value="TMEM85/Emc4"/>
</dbReference>
<evidence type="ECO:0000313" key="10">
    <source>
        <dbReference type="EMBL" id="KYQ89549.1"/>
    </source>
</evidence>
<protein>
    <recommendedName>
        <fullName evidence="3">ER membrane protein complex subunit 4</fullName>
    </recommendedName>
</protein>
<keyword evidence="6 9" id="KW-1133">Transmembrane helix</keyword>
<feature type="region of interest" description="Disordered" evidence="8">
    <location>
        <begin position="16"/>
        <end position="71"/>
    </location>
</feature>
<dbReference type="OMA" id="IFMTGFL"/>
<feature type="compositionally biased region" description="Low complexity" evidence="8">
    <location>
        <begin position="26"/>
        <end position="45"/>
    </location>
</feature>
<accession>A0A151Z6G2</accession>
<comment type="subcellular location">
    <subcellularLocation>
        <location evidence="1">Endoplasmic reticulum membrane</location>
        <topology evidence="1">Multi-pass membrane protein</topology>
    </subcellularLocation>
</comment>
<dbReference type="PANTHER" id="PTHR19315">
    <property type="entry name" value="ER MEMBRANE PROTEIN COMPLEX SUBUNIT 4"/>
    <property type="match status" value="1"/>
</dbReference>
<dbReference type="FunCoup" id="A0A151Z6G2">
    <property type="interactions" value="345"/>
</dbReference>
<keyword evidence="4 9" id="KW-0812">Transmembrane</keyword>
<dbReference type="Pfam" id="PF06417">
    <property type="entry name" value="EMC4"/>
    <property type="match status" value="1"/>
</dbReference>
<dbReference type="EMBL" id="LODT01000039">
    <property type="protein sequence ID" value="KYQ89549.1"/>
    <property type="molecule type" value="Genomic_DNA"/>
</dbReference>
<dbReference type="AlphaFoldDB" id="A0A151Z6G2"/>
<sequence length="193" mass="21307">MGLNLKENNSKKRWAIDLNGGGALPSSSSSTNSQNAISSNSSNSNIAPTGSNKLTQQQQQQQQMGEHSTQQSMTLKAKKGWELAKSPAKSIFMTGFFLWMVGNGINIFTMPIIIYAVINPIKAIFQTNKMFLRFDDLNEVLMMKLTYIAIQLVLLGITLYKCSSMGLLPITPSDWIYSLPIKTTKEFSSGSII</sequence>